<name>A0A645E971_9ZZZZ</name>
<comment type="caution">
    <text evidence="1">The sequence shown here is derived from an EMBL/GenBank/DDBJ whole genome shotgun (WGS) entry which is preliminary data.</text>
</comment>
<evidence type="ECO:0000313" key="1">
    <source>
        <dbReference type="EMBL" id="MPM98350.1"/>
    </source>
</evidence>
<accession>A0A645E971</accession>
<gene>
    <name evidence="1" type="ORF">SDC9_145535</name>
</gene>
<dbReference type="AlphaFoldDB" id="A0A645E971"/>
<reference evidence="1" key="1">
    <citation type="submission" date="2019-08" db="EMBL/GenBank/DDBJ databases">
        <authorList>
            <person name="Kucharzyk K."/>
            <person name="Murdoch R.W."/>
            <person name="Higgins S."/>
            <person name="Loffler F."/>
        </authorList>
    </citation>
    <scope>NUCLEOTIDE SEQUENCE</scope>
</reference>
<sequence length="108" mass="11847">MSGQRFPLRPADGAKQHGVARLADANGILRQGNARFVDGTAAHQNPGVGQGKAKPLRRRVQYANRFIDDFGADTVAADDRDVVIHPLHLRYIFPARMAFISPPEAMMP</sequence>
<organism evidence="1">
    <name type="scientific">bioreactor metagenome</name>
    <dbReference type="NCBI Taxonomy" id="1076179"/>
    <lineage>
        <taxon>unclassified sequences</taxon>
        <taxon>metagenomes</taxon>
        <taxon>ecological metagenomes</taxon>
    </lineage>
</organism>
<proteinExistence type="predicted"/>
<protein>
    <submittedName>
        <fullName evidence="1">Uncharacterized protein</fullName>
    </submittedName>
</protein>
<dbReference type="EMBL" id="VSSQ01044525">
    <property type="protein sequence ID" value="MPM98350.1"/>
    <property type="molecule type" value="Genomic_DNA"/>
</dbReference>